<dbReference type="RefSeq" id="WP_068712477.1">
    <property type="nucleotide sequence ID" value="NZ_LSZP01000046.1"/>
</dbReference>
<evidence type="ECO:0000256" key="1">
    <source>
        <dbReference type="SAM" id="Phobius"/>
    </source>
</evidence>
<keyword evidence="1" id="KW-0812">Transmembrane</keyword>
<keyword evidence="3" id="KW-1185">Reference proteome</keyword>
<dbReference type="Proteomes" id="UP000071392">
    <property type="component" value="Unassembled WGS sequence"/>
</dbReference>
<keyword evidence="1" id="KW-0472">Membrane</keyword>
<evidence type="ECO:0008006" key="4">
    <source>
        <dbReference type="Google" id="ProtNLM"/>
    </source>
</evidence>
<feature type="transmembrane region" description="Helical" evidence="1">
    <location>
        <begin position="600"/>
        <end position="623"/>
    </location>
</feature>
<name>A0A139SK68_9BACT</name>
<evidence type="ECO:0000313" key="3">
    <source>
        <dbReference type="Proteomes" id="UP000071392"/>
    </source>
</evidence>
<dbReference type="AlphaFoldDB" id="A0A139SK68"/>
<dbReference type="OrthoDB" id="9785737at2"/>
<reference evidence="2 3" key="1">
    <citation type="submission" date="2016-02" db="EMBL/GenBank/DDBJ databases">
        <authorList>
            <person name="Wen L."/>
            <person name="He K."/>
            <person name="Yang H."/>
        </authorList>
    </citation>
    <scope>NUCLEOTIDE SEQUENCE [LARGE SCALE GENOMIC DNA]</scope>
    <source>
        <strain evidence="2 3">CV41</strain>
    </source>
</reference>
<proteinExistence type="predicted"/>
<protein>
    <recommendedName>
        <fullName evidence="4">EF-hand domain-containing protein</fullName>
    </recommendedName>
</protein>
<gene>
    <name evidence="2" type="ORF">AXK12_06265</name>
</gene>
<comment type="caution">
    <text evidence="2">The sequence shown here is derived from an EMBL/GenBank/DDBJ whole genome shotgun (WGS) entry which is preliminary data.</text>
</comment>
<dbReference type="EMBL" id="LSZP01000046">
    <property type="protein sequence ID" value="KXU34968.1"/>
    <property type="molecule type" value="Genomic_DNA"/>
</dbReference>
<organism evidence="2 3">
    <name type="scientific">Cephaloticoccus capnophilus</name>
    <dbReference type="NCBI Taxonomy" id="1548208"/>
    <lineage>
        <taxon>Bacteria</taxon>
        <taxon>Pseudomonadati</taxon>
        <taxon>Verrucomicrobiota</taxon>
        <taxon>Opitutia</taxon>
        <taxon>Opitutales</taxon>
        <taxon>Opitutaceae</taxon>
        <taxon>Cephaloticoccus</taxon>
    </lineage>
</organism>
<feature type="transmembrane region" description="Helical" evidence="1">
    <location>
        <begin position="630"/>
        <end position="649"/>
    </location>
</feature>
<accession>A0A139SK68</accession>
<evidence type="ECO:0000313" key="2">
    <source>
        <dbReference type="EMBL" id="KXU34968.1"/>
    </source>
</evidence>
<dbReference type="STRING" id="1548208.AXK12_06265"/>
<sequence length="765" mass="81473">MPSAAVAASATPLRTPAHAWTFFRTGGIDQVALGSGEDLRHLAELDQKLWVALSCPVKGLEIDEQTLALIDSDEDGRIRAPELIAAVNWACARLKDAGDLLAGADRLALDAIDTSTPEGAILESSARQILRSLGKSKDSAITTADAANTAAIFSASVLNGSGVIPPAAAEEPAVQALIKDIITCLGGTASRNGATGVTAAQIDTFFKDLAAYASWVEQSGTKEIAVLGDATAEACSAIKLLRSKVEDYFARCRMAAFDPRAIEALNRSESEYLARAAEDMRLSAAEIAEFPLARIDETQRLPLLSGVNPAWGEALAHLHECAVTPIFGAEQTSLSVEEWRTLNAKLAPYETWQGDKVGSAVEKLGLPRAKEILASEGRAALAALVAKDKTLEPEFRAISDVERLARYHRDLRDLLHNFINFADFFDRARPAIFQAGTLFLDSRSCDLCIRVDDPAKHATLAAMSKAYIAYVDCVRPGGERVQIAACFTQGDSDYLFVGRHGIFYDRKGRDWDATITRLIDNPISVRQAFWAPYKKFVRFIEEQVAKRAAAADSEATSKLENVATNTVSTVASGKPAAAGGAVGALAAAGGGRPKFEVGTVAALGVGLGAIGTLLGGLVAGFLGLGVWMPLGILGIVLAISGPSMLIAWIKLRQRNLGPILDANGWAINGRVKISVPFGTALTDQAKLPKNARRMMRDPYAQRSKSLRHWLGAALVLVVLGAVATQVDRQRRGHYFWQSAPVVEVAEEASALPISDGEAGVEAGID</sequence>
<feature type="transmembrane region" description="Helical" evidence="1">
    <location>
        <begin position="706"/>
        <end position="726"/>
    </location>
</feature>
<keyword evidence="1" id="KW-1133">Transmembrane helix</keyword>